<keyword evidence="13 16" id="KW-1133">Transmembrane helix</keyword>
<evidence type="ECO:0000256" key="1">
    <source>
        <dbReference type="ARBA" id="ARBA00001655"/>
    </source>
</evidence>
<feature type="domain" description="PTS EIIC type-2" evidence="18">
    <location>
        <begin position="20"/>
        <end position="335"/>
    </location>
</feature>
<evidence type="ECO:0000256" key="16">
    <source>
        <dbReference type="SAM" id="Phobius"/>
    </source>
</evidence>
<sequence>MNATHMMPPPGGIRVTVQRLGRLLSGMMMPNIGAFIAWGLIASLFAPAGWFPNEDFAKLLNLMITYFLPILVGYTGGQMIHGSRGGTVASIATIGVIIDSTVPMILGAMIIGPLSAAVLKKLDHAVERKVRPGSEMLVGSFSAGIVGAVMALIGITGAGAVLEAISSGLAAGAQVLIDTGLLPLLSILVEPAKVLFLNNAVGHGVLNPIGYIQSAQAGQSIIFVLESNPGPGLGILLAYSVLGRGRLKRSAGGAAVIHAIGGVHEMSFPFILMQPRLIAALIAGGVAGSFTFWLFDAGFTAAPSPGSIIAYVALSTKEGLMPALAGILAATVVSFSAAAFILANNREQASDADVGLPEKLEKEKTGLNGMAELEQAASSRSVVKQAAINKIVFACDSGMGSSAMGASILRKKMKEAGVVASVTNTAISDIPEDADLVITQKSLTGRARLLVPGAEHISIDHFLKSPAYDDLINRLKNDNPSKG</sequence>
<evidence type="ECO:0000256" key="6">
    <source>
        <dbReference type="ARBA" id="ARBA00022448"/>
    </source>
</evidence>
<comment type="function">
    <text evidence="2">The phosphoenolpyruvate-dependent sugar phosphotransferase system (sugar PTS), a major carbohydrate active transport system, catalyzes the phosphorylation of incoming sugar substrates concomitantly with their translocation across the cell membrane. The enzyme II CmtAB PTS system is involved in D-mannitol transport.</text>
</comment>
<dbReference type="InterPro" id="IPR003501">
    <property type="entry name" value="PTS_EIIB_2/3"/>
</dbReference>
<dbReference type="Proteomes" id="UP000730618">
    <property type="component" value="Unassembled WGS sequence"/>
</dbReference>
<evidence type="ECO:0000256" key="12">
    <source>
        <dbReference type="ARBA" id="ARBA00022692"/>
    </source>
</evidence>
<dbReference type="InterPro" id="IPR013014">
    <property type="entry name" value="PTS_EIIC_2"/>
</dbReference>
<dbReference type="EC" id="2.7.1.197" evidence="4"/>
<protein>
    <recommendedName>
        <fullName evidence="5">PTS system mannitol-specific EIICB component</fullName>
        <ecNumber evidence="4">2.7.1.197</ecNumber>
    </recommendedName>
    <alternativeName>
        <fullName evidence="15">EIICB-Mtl</fullName>
    </alternativeName>
</protein>
<dbReference type="CDD" id="cd05567">
    <property type="entry name" value="PTS_IIB_mannitol"/>
    <property type="match status" value="1"/>
</dbReference>
<evidence type="ECO:0000256" key="2">
    <source>
        <dbReference type="ARBA" id="ARBA00002434"/>
    </source>
</evidence>
<evidence type="ECO:0000256" key="10">
    <source>
        <dbReference type="ARBA" id="ARBA00022679"/>
    </source>
</evidence>
<feature type="transmembrane region" description="Helical" evidence="16">
    <location>
        <begin position="168"/>
        <end position="189"/>
    </location>
</feature>
<keyword evidence="20" id="KW-1185">Reference proteome</keyword>
<comment type="subcellular location">
    <subcellularLocation>
        <location evidence="3">Cell membrane</location>
        <topology evidence="3">Multi-pass membrane protein</topology>
    </subcellularLocation>
</comment>
<feature type="transmembrane region" description="Helical" evidence="16">
    <location>
        <begin position="277"/>
        <end position="295"/>
    </location>
</feature>
<evidence type="ECO:0000313" key="19">
    <source>
        <dbReference type="EMBL" id="CAG7657979.1"/>
    </source>
</evidence>
<organism evidence="19 20">
    <name type="scientific">Paenibacillus allorhizosphaerae</name>
    <dbReference type="NCBI Taxonomy" id="2849866"/>
    <lineage>
        <taxon>Bacteria</taxon>
        <taxon>Bacillati</taxon>
        <taxon>Bacillota</taxon>
        <taxon>Bacilli</taxon>
        <taxon>Bacillales</taxon>
        <taxon>Paenibacillaceae</taxon>
        <taxon>Paenibacillus</taxon>
    </lineage>
</organism>
<evidence type="ECO:0000256" key="11">
    <source>
        <dbReference type="ARBA" id="ARBA00022683"/>
    </source>
</evidence>
<keyword evidence="8" id="KW-0597">Phosphoprotein</keyword>
<accession>A0ABM8VTL4</accession>
<keyword evidence="12 16" id="KW-0812">Transmembrane</keyword>
<dbReference type="InterPro" id="IPR050893">
    <property type="entry name" value="Sugar_PTS"/>
</dbReference>
<evidence type="ECO:0000256" key="3">
    <source>
        <dbReference type="ARBA" id="ARBA00004651"/>
    </source>
</evidence>
<evidence type="ECO:0000256" key="7">
    <source>
        <dbReference type="ARBA" id="ARBA00022475"/>
    </source>
</evidence>
<dbReference type="InterPro" id="IPR003352">
    <property type="entry name" value="PTS_EIIC"/>
</dbReference>
<dbReference type="InterPro" id="IPR013011">
    <property type="entry name" value="PTS_EIIB_2"/>
</dbReference>
<feature type="transmembrane region" description="Helical" evidence="16">
    <location>
        <begin position="32"/>
        <end position="52"/>
    </location>
</feature>
<dbReference type="PANTHER" id="PTHR30181:SF2">
    <property type="entry name" value="PTS SYSTEM MANNITOL-SPECIFIC EIICBA COMPONENT"/>
    <property type="match status" value="1"/>
</dbReference>
<feature type="transmembrane region" description="Helical" evidence="16">
    <location>
        <begin position="137"/>
        <end position="162"/>
    </location>
</feature>
<gene>
    <name evidence="19" type="primary">mtlA_2</name>
    <name evidence="19" type="ORF">PAECIP111802_06910</name>
</gene>
<keyword evidence="14 16" id="KW-0472">Membrane</keyword>
<reference evidence="19 20" key="1">
    <citation type="submission" date="2021-06" db="EMBL/GenBank/DDBJ databases">
        <authorList>
            <person name="Criscuolo A."/>
        </authorList>
    </citation>
    <scope>NUCLEOTIDE SEQUENCE [LARGE SCALE GENOMIC DNA]</scope>
    <source>
        <strain evidence="20">CIP 111802</strain>
    </source>
</reference>
<evidence type="ECO:0000256" key="15">
    <source>
        <dbReference type="ARBA" id="ARBA00033349"/>
    </source>
</evidence>
<keyword evidence="6" id="KW-0813">Transport</keyword>
<dbReference type="Pfam" id="PF02378">
    <property type="entry name" value="PTS_EIIC"/>
    <property type="match status" value="1"/>
</dbReference>
<evidence type="ECO:0000256" key="9">
    <source>
        <dbReference type="ARBA" id="ARBA00022597"/>
    </source>
</evidence>
<dbReference type="Pfam" id="PF02302">
    <property type="entry name" value="PTS_IIB"/>
    <property type="match status" value="1"/>
</dbReference>
<dbReference type="PROSITE" id="PS51099">
    <property type="entry name" value="PTS_EIIB_TYPE_2"/>
    <property type="match status" value="1"/>
</dbReference>
<dbReference type="EMBL" id="CAJVCE010000039">
    <property type="protein sequence ID" value="CAG7657979.1"/>
    <property type="molecule type" value="Genomic_DNA"/>
</dbReference>
<dbReference type="InterPro" id="IPR029503">
    <property type="entry name" value="PTS_EIIB_mannitol"/>
</dbReference>
<keyword evidence="9" id="KW-0762">Sugar transport</keyword>
<proteinExistence type="predicted"/>
<dbReference type="PANTHER" id="PTHR30181">
    <property type="entry name" value="MANNITOL PERMEASE IIC COMPONENT"/>
    <property type="match status" value="1"/>
</dbReference>
<feature type="transmembrane region" description="Helical" evidence="16">
    <location>
        <begin position="89"/>
        <end position="116"/>
    </location>
</feature>
<feature type="transmembrane region" description="Helical" evidence="16">
    <location>
        <begin position="323"/>
        <end position="343"/>
    </location>
</feature>
<evidence type="ECO:0000259" key="18">
    <source>
        <dbReference type="PROSITE" id="PS51104"/>
    </source>
</evidence>
<feature type="transmembrane region" description="Helical" evidence="16">
    <location>
        <begin position="59"/>
        <end position="77"/>
    </location>
</feature>
<comment type="catalytic activity">
    <reaction evidence="1">
        <text>D-mannitol(out) + N(pros)-phospho-L-histidyl-[protein] = D-mannitol 1-phosphate(in) + L-histidyl-[protein]</text>
        <dbReference type="Rhea" id="RHEA:33363"/>
        <dbReference type="Rhea" id="RHEA-COMP:9745"/>
        <dbReference type="Rhea" id="RHEA-COMP:9746"/>
        <dbReference type="ChEBI" id="CHEBI:16899"/>
        <dbReference type="ChEBI" id="CHEBI:29979"/>
        <dbReference type="ChEBI" id="CHEBI:61381"/>
        <dbReference type="ChEBI" id="CHEBI:64837"/>
        <dbReference type="EC" id="2.7.1.197"/>
    </reaction>
</comment>
<comment type="caution">
    <text evidence="19">The sequence shown here is derived from an EMBL/GenBank/DDBJ whole genome shotgun (WGS) entry which is preliminary data.</text>
</comment>
<evidence type="ECO:0000256" key="8">
    <source>
        <dbReference type="ARBA" id="ARBA00022553"/>
    </source>
</evidence>
<evidence type="ECO:0000259" key="17">
    <source>
        <dbReference type="PROSITE" id="PS51099"/>
    </source>
</evidence>
<evidence type="ECO:0000256" key="13">
    <source>
        <dbReference type="ARBA" id="ARBA00022989"/>
    </source>
</evidence>
<evidence type="ECO:0000256" key="5">
    <source>
        <dbReference type="ARBA" id="ARBA00021825"/>
    </source>
</evidence>
<keyword evidence="11" id="KW-0598">Phosphotransferase system</keyword>
<evidence type="ECO:0000313" key="20">
    <source>
        <dbReference type="Proteomes" id="UP000730618"/>
    </source>
</evidence>
<dbReference type="PROSITE" id="PS51104">
    <property type="entry name" value="PTS_EIIC_TYPE_2"/>
    <property type="match status" value="1"/>
</dbReference>
<feature type="domain" description="PTS EIIB type-2" evidence="17">
    <location>
        <begin position="389"/>
        <end position="483"/>
    </location>
</feature>
<name>A0ABM8VTL4_9BACL</name>
<evidence type="ECO:0000256" key="14">
    <source>
        <dbReference type="ARBA" id="ARBA00023136"/>
    </source>
</evidence>
<keyword evidence="7" id="KW-1003">Cell membrane</keyword>
<keyword evidence="10" id="KW-0808">Transferase</keyword>
<evidence type="ECO:0000256" key="4">
    <source>
        <dbReference type="ARBA" id="ARBA00011909"/>
    </source>
</evidence>